<dbReference type="InterPro" id="IPR001036">
    <property type="entry name" value="Acrflvin-R"/>
</dbReference>
<dbReference type="Pfam" id="PF00873">
    <property type="entry name" value="ACR_tran"/>
    <property type="match status" value="1"/>
</dbReference>
<protein>
    <submittedName>
        <fullName evidence="2">Multidrug efflux pump subunit AcrB</fullName>
    </submittedName>
</protein>
<dbReference type="Gene3D" id="3.30.70.1430">
    <property type="entry name" value="Multidrug efflux transporter AcrB pore domain"/>
    <property type="match status" value="2"/>
</dbReference>
<dbReference type="Proteomes" id="UP000181976">
    <property type="component" value="Unassembled WGS sequence"/>
</dbReference>
<dbReference type="PANTHER" id="PTHR32063:SF18">
    <property type="entry name" value="CATION EFFLUX SYSTEM PROTEIN"/>
    <property type="match status" value="1"/>
</dbReference>
<feature type="transmembrane region" description="Helical" evidence="1">
    <location>
        <begin position="522"/>
        <end position="542"/>
    </location>
</feature>
<dbReference type="STRING" id="385682.SAMN05444380_12426"/>
<feature type="transmembrane region" description="Helical" evidence="1">
    <location>
        <begin position="978"/>
        <end position="997"/>
    </location>
</feature>
<dbReference type="eggNOG" id="COG0841">
    <property type="taxonomic scope" value="Bacteria"/>
</dbReference>
<evidence type="ECO:0000313" key="2">
    <source>
        <dbReference type="EMBL" id="SFE95898.1"/>
    </source>
</evidence>
<feature type="transmembrane region" description="Helical" evidence="1">
    <location>
        <begin position="1009"/>
        <end position="1035"/>
    </location>
</feature>
<dbReference type="SUPFAM" id="SSF82693">
    <property type="entry name" value="Multidrug efflux transporter AcrB pore domain, PN1, PN2, PC1 and PC2 subdomains"/>
    <property type="match status" value="2"/>
</dbReference>
<keyword evidence="1" id="KW-0812">Transmembrane</keyword>
<keyword evidence="1" id="KW-1133">Transmembrane helix</keyword>
<feature type="transmembrane region" description="Helical" evidence="1">
    <location>
        <begin position="932"/>
        <end position="957"/>
    </location>
</feature>
<keyword evidence="1" id="KW-0472">Membrane</keyword>
<dbReference type="GO" id="GO:0005886">
    <property type="term" value="C:plasma membrane"/>
    <property type="evidence" value="ECO:0007669"/>
    <property type="project" value="TreeGrafter"/>
</dbReference>
<feature type="transmembrane region" description="Helical" evidence="1">
    <location>
        <begin position="388"/>
        <end position="410"/>
    </location>
</feature>
<dbReference type="InParanoid" id="A0A1I2ETW2"/>
<feature type="transmembrane region" description="Helical" evidence="1">
    <location>
        <begin position="358"/>
        <end position="376"/>
    </location>
</feature>
<dbReference type="Gene3D" id="1.20.1640.10">
    <property type="entry name" value="Multidrug efflux transporter AcrB transmembrane domain"/>
    <property type="match status" value="2"/>
</dbReference>
<sequence length="1047" mass="116900">MTEFAFKNKTLIYFFLMVLAIGGIFSFQSMSKLEDPEIKVKQALVVTIYPGASAHEVELEVTDVLEKAIKTMGDIKQIESRSEADYSEIKVELDPTVSPEQIEQKWDLLRRKVSRAAASLPEGAQPPMVVDDFGDVYGLFYAMTSDGFSYEEMHRYGLLVKQKLEELPEVKRVEIYGDRKPCIYINMKQDRMANLGVHPAEVLKTLNDQHKMVYAGYFNAGNERIRVDVGEDFNNLNDIRNLIIQGHQDDQVKLSDIAEVEKALESPYREALRYNTKPALGISVAMQSGKNIIKLGDKVDKILSDLKDERIPAGIDFKKVFFQPEKVEEAISTFMFNLLQSIAIVVLILMLTMGWRSGYIIGFVLLLTILGSFVILKLFNGTLQRVSLASLIVAMGMLVDNAIVIVDGILVDLKNGMDKSKALLNTARKTAWPLLGATLIAIFAFLPIFLSPDTSGEYVRDLFIVLAVSLLLSWILALTQAPLMADKQFKNLKIYNNDSKPYSGPIYTFHRKFLSYLLYHKTIAIAIVTLLMGISALLFPLIPQTFFPDLNYNQLYIEYKMPIGTRIETVDKDLSEIENYLLKQPQITNVTTSLGGTPSRYNLVRSIAEPSMRYGELIVDFVDEQALKEKLPAIQDYLNTNYPQAYARVKRYNLMYKDFPIEVVFSGPDPAILKNLAAQAKAIMDKEPGAILVTDNWEPASKVMVAHYQQALARRAGLSRPDIALSLLTTTEGLPVGTFHEGTRSLPIYLKSTGIDGKQVDNLETAPAFSTVPSLSGSDPKTLSDIFSGITSYEDILESTFGAIPLNQAVKNIEVTWEEPVVRRLNGQRAIKAQCNTAPGLTADDVRNRIRDKIEAIPLPVGYKMEWQGEFQASSESQQYLFMYLPLAVVLMIALLIALFKDYKKPLIILLSLPLAFIGIVMGMLLTGKEFGFVAIVGALGLMGMMIKNGVVLLDEVELQLRQGKKPFVALMDASTSRLRPVMMASLTTIMGMIPLINDDMFGSMAVTMMSGLLIGSIITLMMVPVLYAIFFHVIHPLSKQAQKQQL</sequence>
<dbReference type="Gene3D" id="3.30.70.1440">
    <property type="entry name" value="Multidrug efflux transporter AcrB pore domain"/>
    <property type="match status" value="1"/>
</dbReference>
<name>A0A1I2ETW2_9BACT</name>
<dbReference type="PANTHER" id="PTHR32063">
    <property type="match status" value="1"/>
</dbReference>
<dbReference type="Gene3D" id="3.30.2090.10">
    <property type="entry name" value="Multidrug efflux transporter AcrB TolC docking domain, DN and DC subdomains"/>
    <property type="match status" value="2"/>
</dbReference>
<feature type="transmembrane region" description="Helical" evidence="1">
    <location>
        <begin position="907"/>
        <end position="926"/>
    </location>
</feature>
<dbReference type="PRINTS" id="PR00702">
    <property type="entry name" value="ACRIFLAVINRP"/>
</dbReference>
<dbReference type="OrthoDB" id="9798415at2"/>
<feature type="transmembrane region" description="Helical" evidence="1">
    <location>
        <begin position="330"/>
        <end position="351"/>
    </location>
</feature>
<dbReference type="AlphaFoldDB" id="A0A1I2ETW2"/>
<evidence type="ECO:0000256" key="1">
    <source>
        <dbReference type="SAM" id="Phobius"/>
    </source>
</evidence>
<organism evidence="2 3">
    <name type="scientific">Thermophagus xiamenensis</name>
    <dbReference type="NCBI Taxonomy" id="385682"/>
    <lineage>
        <taxon>Bacteria</taxon>
        <taxon>Pseudomonadati</taxon>
        <taxon>Bacteroidota</taxon>
        <taxon>Bacteroidia</taxon>
        <taxon>Marinilabiliales</taxon>
        <taxon>Marinilabiliaceae</taxon>
        <taxon>Thermophagus</taxon>
    </lineage>
</organism>
<dbReference type="RefSeq" id="WP_010527467.1">
    <property type="nucleotide sequence ID" value="NZ_AFSL01000046.1"/>
</dbReference>
<reference evidence="2 3" key="1">
    <citation type="submission" date="2016-10" db="EMBL/GenBank/DDBJ databases">
        <authorList>
            <person name="de Groot N.N."/>
        </authorList>
    </citation>
    <scope>NUCLEOTIDE SEQUENCE [LARGE SCALE GENOMIC DNA]</scope>
    <source>
        <strain evidence="2 3">DSM 19012</strain>
    </source>
</reference>
<dbReference type="EMBL" id="FONA01000024">
    <property type="protein sequence ID" value="SFE95898.1"/>
    <property type="molecule type" value="Genomic_DNA"/>
</dbReference>
<feature type="transmembrane region" description="Helical" evidence="1">
    <location>
        <begin position="881"/>
        <end position="900"/>
    </location>
</feature>
<feature type="transmembrane region" description="Helical" evidence="1">
    <location>
        <begin position="462"/>
        <end position="483"/>
    </location>
</feature>
<gene>
    <name evidence="2" type="ORF">SAMN05444380_12426</name>
</gene>
<accession>A0A1I2ETW2</accession>
<feature type="transmembrane region" description="Helical" evidence="1">
    <location>
        <begin position="12"/>
        <end position="30"/>
    </location>
</feature>
<dbReference type="GO" id="GO:0042910">
    <property type="term" value="F:xenobiotic transmembrane transporter activity"/>
    <property type="evidence" value="ECO:0007669"/>
    <property type="project" value="TreeGrafter"/>
</dbReference>
<feature type="transmembrane region" description="Helical" evidence="1">
    <location>
        <begin position="431"/>
        <end position="450"/>
    </location>
</feature>
<dbReference type="Gene3D" id="3.30.70.1320">
    <property type="entry name" value="Multidrug efflux transporter AcrB pore domain like"/>
    <property type="match status" value="1"/>
</dbReference>
<dbReference type="InterPro" id="IPR027463">
    <property type="entry name" value="AcrB_DN_DC_subdom"/>
</dbReference>
<proteinExistence type="predicted"/>
<dbReference type="SUPFAM" id="SSF82866">
    <property type="entry name" value="Multidrug efflux transporter AcrB transmembrane domain"/>
    <property type="match status" value="2"/>
</dbReference>
<evidence type="ECO:0000313" key="3">
    <source>
        <dbReference type="Proteomes" id="UP000181976"/>
    </source>
</evidence>
<keyword evidence="3" id="KW-1185">Reference proteome</keyword>
<dbReference type="SUPFAM" id="SSF82714">
    <property type="entry name" value="Multidrug efflux transporter AcrB TolC docking domain, DN and DC subdomains"/>
    <property type="match status" value="1"/>
</dbReference>